<keyword evidence="4" id="KW-0805">Transcription regulation</keyword>
<feature type="domain" description="PHD-type" evidence="5">
    <location>
        <begin position="51"/>
        <end position="82"/>
    </location>
</feature>
<dbReference type="GO" id="GO:0042393">
    <property type="term" value="F:histone binding"/>
    <property type="evidence" value="ECO:0007669"/>
    <property type="project" value="UniProtKB-UniRule"/>
</dbReference>
<keyword evidence="4" id="KW-0539">Nucleus</keyword>
<dbReference type="GO" id="GO:0003712">
    <property type="term" value="F:transcription coregulator activity"/>
    <property type="evidence" value="ECO:0007669"/>
    <property type="project" value="TreeGrafter"/>
</dbReference>
<evidence type="ECO:0000256" key="1">
    <source>
        <dbReference type="ARBA" id="ARBA00022723"/>
    </source>
</evidence>
<dbReference type="PANTHER" id="PTHR12321:SF122">
    <property type="entry name" value="PHD FINGER PROTEIN ALFIN-LIKE 2"/>
    <property type="match status" value="1"/>
</dbReference>
<dbReference type="SUPFAM" id="SSF57903">
    <property type="entry name" value="FYVE/PHD zinc finger"/>
    <property type="match status" value="1"/>
</dbReference>
<keyword evidence="7" id="KW-1185">Reference proteome</keyword>
<proteinExistence type="inferred from homology"/>
<dbReference type="GO" id="GO:0006355">
    <property type="term" value="P:regulation of DNA-templated transcription"/>
    <property type="evidence" value="ECO:0007669"/>
    <property type="project" value="UniProtKB-UniRule"/>
</dbReference>
<dbReference type="GO" id="GO:0005634">
    <property type="term" value="C:nucleus"/>
    <property type="evidence" value="ECO:0007669"/>
    <property type="project" value="UniProtKB-SubCell"/>
</dbReference>
<evidence type="ECO:0000313" key="6">
    <source>
        <dbReference type="EMBL" id="KAH1130157.1"/>
    </source>
</evidence>
<dbReference type="Pfam" id="PF00628">
    <property type="entry name" value="PHD"/>
    <property type="match status" value="1"/>
</dbReference>
<accession>A0A9D4AL59</accession>
<dbReference type="InterPro" id="IPR045104">
    <property type="entry name" value="Alfin"/>
</dbReference>
<dbReference type="PANTHER" id="PTHR12321">
    <property type="entry name" value="CPG BINDING PROTEIN"/>
    <property type="match status" value="1"/>
</dbReference>
<keyword evidence="2 4" id="KW-0863">Zinc-finger</keyword>
<evidence type="ECO:0000256" key="4">
    <source>
        <dbReference type="RuleBase" id="RU369089"/>
    </source>
</evidence>
<keyword evidence="3 4" id="KW-0862">Zinc</keyword>
<comment type="caution">
    <text evidence="6">The sequence shown here is derived from an EMBL/GenBank/DDBJ whole genome shotgun (WGS) entry which is preliminary data.</text>
</comment>
<dbReference type="Gene3D" id="3.30.40.10">
    <property type="entry name" value="Zinc/RING finger domain, C3HC4 (zinc finger)"/>
    <property type="match status" value="1"/>
</dbReference>
<reference evidence="6 7" key="1">
    <citation type="journal article" date="2021" name="Plant Biotechnol. J.">
        <title>Multi-omics assisted identification of the key and species-specific regulatory components of drought-tolerant mechanisms in Gossypium stocksii.</title>
        <authorList>
            <person name="Yu D."/>
            <person name="Ke L."/>
            <person name="Zhang D."/>
            <person name="Wu Y."/>
            <person name="Sun Y."/>
            <person name="Mei J."/>
            <person name="Sun J."/>
            <person name="Sun Y."/>
        </authorList>
    </citation>
    <scope>NUCLEOTIDE SEQUENCE [LARGE SCALE GENOMIC DNA]</scope>
    <source>
        <strain evidence="7">cv. E1</strain>
        <tissue evidence="6">Leaf</tissue>
    </source>
</reference>
<dbReference type="GO" id="GO:0006325">
    <property type="term" value="P:chromatin organization"/>
    <property type="evidence" value="ECO:0007669"/>
    <property type="project" value="UniProtKB-UniRule"/>
</dbReference>
<comment type="subcellular location">
    <subcellularLocation>
        <location evidence="4">Nucleus</location>
    </subcellularLocation>
</comment>
<keyword evidence="1 4" id="KW-0479">Metal-binding</keyword>
<comment type="domain">
    <text evidence="4">The PHD-type zinc finger mediates the binding to H3K4me3.</text>
</comment>
<evidence type="ECO:0000313" key="7">
    <source>
        <dbReference type="Proteomes" id="UP000828251"/>
    </source>
</evidence>
<evidence type="ECO:0000256" key="2">
    <source>
        <dbReference type="ARBA" id="ARBA00022771"/>
    </source>
</evidence>
<evidence type="ECO:0000256" key="3">
    <source>
        <dbReference type="ARBA" id="ARBA00022833"/>
    </source>
</evidence>
<dbReference type="Proteomes" id="UP000828251">
    <property type="component" value="Unassembled WGS sequence"/>
</dbReference>
<dbReference type="InterPro" id="IPR011011">
    <property type="entry name" value="Znf_FYVE_PHD"/>
</dbReference>
<comment type="subunit">
    <text evidence="4">Interacts with H3K4me3 and to a lesser extent with H3K4me2.</text>
</comment>
<dbReference type="EMBL" id="JAIQCV010000001">
    <property type="protein sequence ID" value="KAH1130157.1"/>
    <property type="molecule type" value="Genomic_DNA"/>
</dbReference>
<dbReference type="InterPro" id="IPR013083">
    <property type="entry name" value="Znf_RING/FYVE/PHD"/>
</dbReference>
<dbReference type="GO" id="GO:0000976">
    <property type="term" value="F:transcription cis-regulatory region binding"/>
    <property type="evidence" value="ECO:0007669"/>
    <property type="project" value="TreeGrafter"/>
</dbReference>
<sequence>MPAAADLGLLGSLVGQPRNNLKIVDNSYKEDEEEQGGTFLGLGGGWGEGYNSDEFWIGCDSCEWWYHGKCVKIAPTKAKITNEIFSVSSVDSSCSEMVRFFNGYIYIYIYIYIDLYGY</sequence>
<dbReference type="InterPro" id="IPR019787">
    <property type="entry name" value="Znf_PHD-finger"/>
</dbReference>
<organism evidence="6 7">
    <name type="scientific">Gossypium stocksii</name>
    <dbReference type="NCBI Taxonomy" id="47602"/>
    <lineage>
        <taxon>Eukaryota</taxon>
        <taxon>Viridiplantae</taxon>
        <taxon>Streptophyta</taxon>
        <taxon>Embryophyta</taxon>
        <taxon>Tracheophyta</taxon>
        <taxon>Spermatophyta</taxon>
        <taxon>Magnoliopsida</taxon>
        <taxon>eudicotyledons</taxon>
        <taxon>Gunneridae</taxon>
        <taxon>Pentapetalae</taxon>
        <taxon>rosids</taxon>
        <taxon>malvids</taxon>
        <taxon>Malvales</taxon>
        <taxon>Malvaceae</taxon>
        <taxon>Malvoideae</taxon>
        <taxon>Gossypium</taxon>
    </lineage>
</organism>
<gene>
    <name evidence="6" type="ORF">J1N35_001535</name>
</gene>
<comment type="similarity">
    <text evidence="4">Belongs to the Alfin family.</text>
</comment>
<keyword evidence="4" id="KW-0156">Chromatin regulator</keyword>
<dbReference type="AlphaFoldDB" id="A0A9D4AL59"/>
<keyword evidence="4" id="KW-0804">Transcription</keyword>
<comment type="function">
    <text evidence="4">Histone-binding component that specifically recognizes H3 tails trimethylated on 'Lys-4' (H3K4me3), which mark transcription start sites of virtually all active genes.</text>
</comment>
<name>A0A9D4AL59_9ROSI</name>
<protein>
    <recommendedName>
        <fullName evidence="4">PHD finger protein ALFIN-LIKE</fullName>
    </recommendedName>
</protein>
<dbReference type="GO" id="GO:0008270">
    <property type="term" value="F:zinc ion binding"/>
    <property type="evidence" value="ECO:0007669"/>
    <property type="project" value="UniProtKB-KW"/>
</dbReference>
<evidence type="ECO:0000259" key="5">
    <source>
        <dbReference type="Pfam" id="PF00628"/>
    </source>
</evidence>